<dbReference type="Pfam" id="PF04296">
    <property type="entry name" value="YlxR"/>
    <property type="match status" value="1"/>
</dbReference>
<evidence type="ECO:0000313" key="3">
    <source>
        <dbReference type="Proteomes" id="UP001151234"/>
    </source>
</evidence>
<dbReference type="NCBIfam" id="NF006622">
    <property type="entry name" value="PRK09190.1"/>
    <property type="match status" value="1"/>
</dbReference>
<dbReference type="EMBL" id="JAPJZI010000001">
    <property type="protein sequence ID" value="MDA5400552.1"/>
    <property type="molecule type" value="Genomic_DNA"/>
</dbReference>
<protein>
    <submittedName>
        <fullName evidence="2">RNA-binding protein</fullName>
    </submittedName>
</protein>
<dbReference type="Proteomes" id="UP001151234">
    <property type="component" value="Unassembled WGS sequence"/>
</dbReference>
<dbReference type="SUPFAM" id="SSF55315">
    <property type="entry name" value="L30e-like"/>
    <property type="match status" value="1"/>
</dbReference>
<proteinExistence type="predicted"/>
<gene>
    <name evidence="2" type="ORF">OQ273_18400</name>
</gene>
<accession>A0A9X3ZIB5</accession>
<name>A0A9X3ZIB5_9HYPH</name>
<dbReference type="InterPro" id="IPR029064">
    <property type="entry name" value="Ribosomal_eL30-like_sf"/>
</dbReference>
<dbReference type="InterPro" id="IPR007393">
    <property type="entry name" value="YlxR_dom"/>
</dbReference>
<comment type="caution">
    <text evidence="2">The sequence shown here is derived from an EMBL/GenBank/DDBJ whole genome shotgun (WGS) entry which is preliminary data.</text>
</comment>
<dbReference type="SUPFAM" id="SSF64376">
    <property type="entry name" value="YlxR-like"/>
    <property type="match status" value="1"/>
</dbReference>
<evidence type="ECO:0000313" key="2">
    <source>
        <dbReference type="EMBL" id="MDA5400552.1"/>
    </source>
</evidence>
<sequence>MGKDADMNDRMCIVTRKSGAADGMIRFVADPDGNVVADIRARLPGRGCWVTADRRCLRQAMEKNLFARALKAKVTVPGDLDETVDKLLVNALTGMISMARKAGQVVTGATKVDSAVRSGQAIAVFNATDAATGGVRKIEQACRVAMASGSGEISSFRLLSADEWAIVMAGGNVIHLAVLAGQAGEGVVKRAKMLDRYRKGAENGHTAGEPAQETDTE</sequence>
<dbReference type="InterPro" id="IPR035931">
    <property type="entry name" value="YlxR-like_sf"/>
</dbReference>
<feature type="domain" description="YlxR" evidence="1">
    <location>
        <begin position="10"/>
        <end position="82"/>
    </location>
</feature>
<dbReference type="AlphaFoldDB" id="A0A9X3ZIB5"/>
<keyword evidence="3" id="KW-1185">Reference proteome</keyword>
<reference evidence="2" key="1">
    <citation type="submission" date="2022-11" db="EMBL/GenBank/DDBJ databases">
        <title>Draft genome sequence of Hoeflea poritis E7-10 and Hoeflea prorocentri PM5-8, separated from scleractinian coral Porites lutea and marine dinoflagellate.</title>
        <authorList>
            <person name="Zhang G."/>
            <person name="Wei Q."/>
            <person name="Cai L."/>
        </authorList>
    </citation>
    <scope>NUCLEOTIDE SEQUENCE</scope>
    <source>
        <strain evidence="2">PM5-8</strain>
    </source>
</reference>
<dbReference type="CDD" id="cd00279">
    <property type="entry name" value="YlxR"/>
    <property type="match status" value="1"/>
</dbReference>
<dbReference type="InterPro" id="IPR037465">
    <property type="entry name" value="YlxR"/>
</dbReference>
<organism evidence="2 3">
    <name type="scientific">Hoeflea prorocentri</name>
    <dbReference type="NCBI Taxonomy" id="1922333"/>
    <lineage>
        <taxon>Bacteria</taxon>
        <taxon>Pseudomonadati</taxon>
        <taxon>Pseudomonadota</taxon>
        <taxon>Alphaproteobacteria</taxon>
        <taxon>Hyphomicrobiales</taxon>
        <taxon>Rhizobiaceae</taxon>
        <taxon>Hoeflea</taxon>
    </lineage>
</organism>
<dbReference type="PANTHER" id="PTHR34215:SF1">
    <property type="entry name" value="YLXR DOMAIN-CONTAINING PROTEIN"/>
    <property type="match status" value="1"/>
</dbReference>
<evidence type="ECO:0000259" key="1">
    <source>
        <dbReference type="Pfam" id="PF04296"/>
    </source>
</evidence>
<dbReference type="PANTHER" id="PTHR34215">
    <property type="entry name" value="BLL0784 PROTEIN"/>
    <property type="match status" value="1"/>
</dbReference>
<dbReference type="Gene3D" id="3.30.1330.30">
    <property type="match status" value="1"/>
</dbReference>
<dbReference type="RefSeq" id="WP_267992202.1">
    <property type="nucleotide sequence ID" value="NZ_JAPJZI010000001.1"/>
</dbReference>
<dbReference type="Gene3D" id="3.30.1230.10">
    <property type="entry name" value="YlxR-like"/>
    <property type="match status" value="1"/>
</dbReference>